<accession>A0A0R3RL94</accession>
<reference evidence="3" key="1">
    <citation type="submission" date="2017-02" db="UniProtKB">
        <authorList>
            <consortium name="WormBaseParasite"/>
        </authorList>
    </citation>
    <scope>IDENTIFICATION</scope>
</reference>
<dbReference type="WBParaSite" id="EEL_0000225301-mRNA-1">
    <property type="protein sequence ID" value="EEL_0000225301-mRNA-1"/>
    <property type="gene ID" value="EEL_0000225301"/>
</dbReference>
<proteinExistence type="predicted"/>
<sequence length="49" mass="5895">MGCQQSQLLNRQQQQPGRRRQHRHFHHLLRKGASIRHLEHSSTPFPMNK</sequence>
<name>A0A0R3RL94_9BILA</name>
<evidence type="ECO:0000313" key="3">
    <source>
        <dbReference type="WBParaSite" id="EEL_0000225301-mRNA-1"/>
    </source>
</evidence>
<feature type="compositionally biased region" description="Low complexity" evidence="1">
    <location>
        <begin position="1"/>
        <end position="16"/>
    </location>
</feature>
<dbReference type="AlphaFoldDB" id="A0A0R3RL94"/>
<keyword evidence="2" id="KW-1185">Reference proteome</keyword>
<feature type="region of interest" description="Disordered" evidence="1">
    <location>
        <begin position="30"/>
        <end position="49"/>
    </location>
</feature>
<protein>
    <submittedName>
        <fullName evidence="3">Uncharacterized protein</fullName>
    </submittedName>
</protein>
<feature type="region of interest" description="Disordered" evidence="1">
    <location>
        <begin position="1"/>
        <end position="23"/>
    </location>
</feature>
<evidence type="ECO:0000313" key="2">
    <source>
        <dbReference type="Proteomes" id="UP000050640"/>
    </source>
</evidence>
<dbReference type="Proteomes" id="UP000050640">
    <property type="component" value="Unplaced"/>
</dbReference>
<organism evidence="2 3">
    <name type="scientific">Elaeophora elaphi</name>
    <dbReference type="NCBI Taxonomy" id="1147741"/>
    <lineage>
        <taxon>Eukaryota</taxon>
        <taxon>Metazoa</taxon>
        <taxon>Ecdysozoa</taxon>
        <taxon>Nematoda</taxon>
        <taxon>Chromadorea</taxon>
        <taxon>Rhabditida</taxon>
        <taxon>Spirurina</taxon>
        <taxon>Spiruromorpha</taxon>
        <taxon>Filarioidea</taxon>
        <taxon>Onchocercidae</taxon>
        <taxon>Elaeophora</taxon>
    </lineage>
</organism>
<evidence type="ECO:0000256" key="1">
    <source>
        <dbReference type="SAM" id="MobiDB-lite"/>
    </source>
</evidence>